<dbReference type="InterPro" id="IPR002305">
    <property type="entry name" value="aa-tRNA-synth_Ic"/>
</dbReference>
<gene>
    <name evidence="15" type="ORF">NQ318_019764</name>
</gene>
<evidence type="ECO:0000256" key="7">
    <source>
        <dbReference type="ARBA" id="ARBA00022917"/>
    </source>
</evidence>
<organism evidence="15 16">
    <name type="scientific">Aromia moschata</name>
    <dbReference type="NCBI Taxonomy" id="1265417"/>
    <lineage>
        <taxon>Eukaryota</taxon>
        <taxon>Metazoa</taxon>
        <taxon>Ecdysozoa</taxon>
        <taxon>Arthropoda</taxon>
        <taxon>Hexapoda</taxon>
        <taxon>Insecta</taxon>
        <taxon>Pterygota</taxon>
        <taxon>Neoptera</taxon>
        <taxon>Endopterygota</taxon>
        <taxon>Coleoptera</taxon>
        <taxon>Polyphaga</taxon>
        <taxon>Cucujiformia</taxon>
        <taxon>Chrysomeloidea</taxon>
        <taxon>Cerambycidae</taxon>
        <taxon>Cerambycinae</taxon>
        <taxon>Callichromatini</taxon>
        <taxon>Aromia</taxon>
    </lineage>
</organism>
<evidence type="ECO:0000256" key="1">
    <source>
        <dbReference type="ARBA" id="ARBA00004305"/>
    </source>
</evidence>
<evidence type="ECO:0000256" key="14">
    <source>
        <dbReference type="RuleBase" id="RU363036"/>
    </source>
</evidence>
<dbReference type="PANTHER" id="PTHR43766">
    <property type="entry name" value="TRYPTOPHAN--TRNA LIGASE, MITOCHONDRIAL"/>
    <property type="match status" value="1"/>
</dbReference>
<dbReference type="NCBIfam" id="TIGR00233">
    <property type="entry name" value="trpS"/>
    <property type="match status" value="1"/>
</dbReference>
<evidence type="ECO:0000313" key="15">
    <source>
        <dbReference type="EMBL" id="KAJ8951791.1"/>
    </source>
</evidence>
<comment type="function">
    <text evidence="11">Catalyzes the attachment of tryptophan to tRNA(Trp) in a two-step reaction: tryptophan is first activated by ATP to form Trp-AMP and then transferred to the acceptor end of tRNA(Trp).</text>
</comment>
<dbReference type="FunFam" id="3.40.50.620:FF:000082">
    <property type="entry name" value="MSW1p Mitochondrial tryptophanyl-tRNA synthetase"/>
    <property type="match status" value="1"/>
</dbReference>
<keyword evidence="4 14" id="KW-0436">Ligase</keyword>
<evidence type="ECO:0000256" key="3">
    <source>
        <dbReference type="ARBA" id="ARBA00013161"/>
    </source>
</evidence>
<dbReference type="Pfam" id="PF00579">
    <property type="entry name" value="tRNA-synt_1b"/>
    <property type="match status" value="1"/>
</dbReference>
<keyword evidence="5 14" id="KW-0547">Nucleotide-binding</keyword>
<comment type="caution">
    <text evidence="15">The sequence shown here is derived from an EMBL/GenBank/DDBJ whole genome shotgun (WGS) entry which is preliminary data.</text>
</comment>
<dbReference type="GO" id="GO:0005759">
    <property type="term" value="C:mitochondrial matrix"/>
    <property type="evidence" value="ECO:0007669"/>
    <property type="project" value="UniProtKB-SubCell"/>
</dbReference>
<dbReference type="GO" id="GO:0005524">
    <property type="term" value="F:ATP binding"/>
    <property type="evidence" value="ECO:0007669"/>
    <property type="project" value="UniProtKB-KW"/>
</dbReference>
<keyword evidence="7 14" id="KW-0648">Protein biosynthesis</keyword>
<name>A0AAV8YKE5_9CUCU</name>
<dbReference type="GO" id="GO:0070183">
    <property type="term" value="P:mitochondrial tryptophanyl-tRNA aminoacylation"/>
    <property type="evidence" value="ECO:0007669"/>
    <property type="project" value="TreeGrafter"/>
</dbReference>
<accession>A0AAV8YKE5</accession>
<dbReference type="InterPro" id="IPR014729">
    <property type="entry name" value="Rossmann-like_a/b/a_fold"/>
</dbReference>
<evidence type="ECO:0000256" key="9">
    <source>
        <dbReference type="ARBA" id="ARBA00030268"/>
    </source>
</evidence>
<dbReference type="InterPro" id="IPR024109">
    <property type="entry name" value="Trp-tRNA-ligase_bac-type"/>
</dbReference>
<evidence type="ECO:0000256" key="8">
    <source>
        <dbReference type="ARBA" id="ARBA00023146"/>
    </source>
</evidence>
<dbReference type="HAMAP" id="MF_00140_B">
    <property type="entry name" value="Trp_tRNA_synth_B"/>
    <property type="match status" value="1"/>
</dbReference>
<evidence type="ECO:0000256" key="4">
    <source>
        <dbReference type="ARBA" id="ARBA00022598"/>
    </source>
</evidence>
<evidence type="ECO:0000256" key="2">
    <source>
        <dbReference type="ARBA" id="ARBA00005594"/>
    </source>
</evidence>
<proteinExistence type="inferred from homology"/>
<evidence type="ECO:0000256" key="11">
    <source>
        <dbReference type="ARBA" id="ARBA00059972"/>
    </source>
</evidence>
<dbReference type="CDD" id="cd00806">
    <property type="entry name" value="TrpRS_core"/>
    <property type="match status" value="1"/>
</dbReference>
<dbReference type="AlphaFoldDB" id="A0AAV8YKE5"/>
<keyword evidence="16" id="KW-1185">Reference proteome</keyword>
<keyword evidence="8 14" id="KW-0030">Aminoacyl-tRNA synthetase</keyword>
<evidence type="ECO:0000256" key="5">
    <source>
        <dbReference type="ARBA" id="ARBA00022741"/>
    </source>
</evidence>
<dbReference type="PANTHER" id="PTHR43766:SF1">
    <property type="entry name" value="TRYPTOPHAN--TRNA LIGASE, MITOCHONDRIAL"/>
    <property type="match status" value="1"/>
</dbReference>
<dbReference type="InterPro" id="IPR002306">
    <property type="entry name" value="Trp-tRNA-ligase"/>
</dbReference>
<evidence type="ECO:0000256" key="6">
    <source>
        <dbReference type="ARBA" id="ARBA00022840"/>
    </source>
</evidence>
<dbReference type="GO" id="GO:0004830">
    <property type="term" value="F:tryptophan-tRNA ligase activity"/>
    <property type="evidence" value="ECO:0007669"/>
    <property type="project" value="UniProtKB-EC"/>
</dbReference>
<reference evidence="15" key="1">
    <citation type="journal article" date="2023" name="Insect Mol. Biol.">
        <title>Genome sequencing provides insights into the evolution of gene families encoding plant cell wall-degrading enzymes in longhorned beetles.</title>
        <authorList>
            <person name="Shin N.R."/>
            <person name="Okamura Y."/>
            <person name="Kirsch R."/>
            <person name="Pauchet Y."/>
        </authorList>
    </citation>
    <scope>NUCLEOTIDE SEQUENCE</scope>
    <source>
        <strain evidence="15">AMC_N1</strain>
    </source>
</reference>
<dbReference type="EC" id="6.1.1.2" evidence="3"/>
<dbReference type="EMBL" id="JAPWTK010000078">
    <property type="protein sequence ID" value="KAJ8951791.1"/>
    <property type="molecule type" value="Genomic_DNA"/>
</dbReference>
<evidence type="ECO:0000256" key="10">
    <source>
        <dbReference type="ARBA" id="ARBA00049929"/>
    </source>
</evidence>
<evidence type="ECO:0000256" key="12">
    <source>
        <dbReference type="ARBA" id="ARBA00069760"/>
    </source>
</evidence>
<dbReference type="Gene3D" id="3.40.50.620">
    <property type="entry name" value="HUPs"/>
    <property type="match status" value="1"/>
</dbReference>
<dbReference type="FunFam" id="1.10.240.10:FF:000002">
    <property type="entry name" value="Tryptophan--tRNA ligase"/>
    <property type="match status" value="1"/>
</dbReference>
<comment type="similarity">
    <text evidence="2 14">Belongs to the class-I aminoacyl-tRNA synthetase family.</text>
</comment>
<dbReference type="Proteomes" id="UP001162162">
    <property type="component" value="Unassembled WGS sequence"/>
</dbReference>
<protein>
    <recommendedName>
        <fullName evidence="12">Tryptophan--tRNA ligase, mitochondrial</fullName>
        <ecNumber evidence="3">6.1.1.2</ecNumber>
    </recommendedName>
    <alternativeName>
        <fullName evidence="13">(Mt)TrpRS</fullName>
    </alternativeName>
    <alternativeName>
        <fullName evidence="9">Tryptophanyl-tRNA synthetase</fullName>
    </alternativeName>
</protein>
<evidence type="ECO:0000313" key="16">
    <source>
        <dbReference type="Proteomes" id="UP001162162"/>
    </source>
</evidence>
<comment type="subcellular location">
    <subcellularLocation>
        <location evidence="1">Mitochondrion matrix</location>
    </subcellularLocation>
</comment>
<keyword evidence="6 14" id="KW-0067">ATP-binding</keyword>
<dbReference type="SUPFAM" id="SSF52374">
    <property type="entry name" value="Nucleotidylyl transferase"/>
    <property type="match status" value="1"/>
</dbReference>
<dbReference type="InterPro" id="IPR050203">
    <property type="entry name" value="Trp-tRNA_synthetase"/>
</dbReference>
<evidence type="ECO:0000256" key="13">
    <source>
        <dbReference type="ARBA" id="ARBA00080951"/>
    </source>
</evidence>
<dbReference type="Gene3D" id="1.10.240.10">
    <property type="entry name" value="Tyrosyl-Transfer RNA Synthetase"/>
    <property type="match status" value="1"/>
</dbReference>
<dbReference type="PRINTS" id="PR01039">
    <property type="entry name" value="TRNASYNTHTRP"/>
</dbReference>
<comment type="catalytic activity">
    <reaction evidence="10">
        <text>tRNA(Trp) + L-tryptophan + ATP = L-tryptophyl-tRNA(Trp) + AMP + diphosphate + H(+)</text>
        <dbReference type="Rhea" id="RHEA:24080"/>
        <dbReference type="Rhea" id="RHEA-COMP:9671"/>
        <dbReference type="Rhea" id="RHEA-COMP:9705"/>
        <dbReference type="ChEBI" id="CHEBI:15378"/>
        <dbReference type="ChEBI" id="CHEBI:30616"/>
        <dbReference type="ChEBI" id="CHEBI:33019"/>
        <dbReference type="ChEBI" id="CHEBI:57912"/>
        <dbReference type="ChEBI" id="CHEBI:78442"/>
        <dbReference type="ChEBI" id="CHEBI:78535"/>
        <dbReference type="ChEBI" id="CHEBI:456215"/>
        <dbReference type="EC" id="6.1.1.2"/>
    </reaction>
</comment>
<sequence length="374" mass="42248">MLTRQFFVKIRTNFTPSKNYSQAAANAVSNKQYPKRIFSGIQPTGSIHLGNYLGAIAQWVKLQEQNEDVILSIVDLHSMTLPHEPKILSRNILEMTATLLGCGIDPDRVVLFQQSAVPAHTELCWCLGCISTMARLAHLPQYKEKSKDMKDIPLGLFVYPILQAADILAYKTTHVPVGEDQVQQIQLAQDLARMFNSRFGDTFPIPHTITTGAEYARLRSLRDPSKKMSKSDPDPKSRICLTDNFDDVVRNIKKAVTDFTSEVTYDPEGRPGVSNLIGIHSFVTKKPVEDICKEAEGINTGQYKLVVAEAVVSYLRPIQDRISYYLKDERYLLDVLRRGGEKAGEISERNMEEVRCRLGLRFTAKDKKKVQLTR</sequence>
<dbReference type="InterPro" id="IPR001412">
    <property type="entry name" value="aa-tRNA-synth_I_CS"/>
</dbReference>
<dbReference type="PROSITE" id="PS00178">
    <property type="entry name" value="AA_TRNA_LIGASE_I"/>
    <property type="match status" value="1"/>
</dbReference>